<keyword evidence="2" id="KW-0539">Nucleus</keyword>
<dbReference type="PROSITE" id="PS00463">
    <property type="entry name" value="ZN2_CY6_FUNGAL_1"/>
    <property type="match status" value="1"/>
</dbReference>
<sequence>MTNTTPPTSPIPKPKKRKYSRGGCKECKRRKMKCDETKPSCWQCSRLGKRCVYESHPGELPEKSLYADAQAYPSQPPYPDYHSHTHINQGYLPVAPPSMGAFPAEPIYYARNHPAKTPSETPISPLPGLSGSIPTLDKILNFGRTQAVSIYPNGHTSGPPNGYPPPIYLPSINPRPDGLPRPNFSRFTFQSPGLFAQPSPASSASEFLDFGLDDGALSSLFSNDEEMLFNANLLAHNLNDLVTMRLDEVQGGQDGKVVAEASLGTVPVVAGDHGESTRGAPEGIPQGAPLATPGMGKSPLGGTPPGMLEGTPPGVPNSDLLGTTSLGTPETLQWYCPGLAQNIPPSFLSLTGRHQTFFHHFYYDFATVALPFPAFQSRELNPIRDILLTYAAKEQYMLSAILACGARVSHRRTSRHEDNEAYCSYLSMCLETLAKILAEKKIGKNIESMLLTILLLTSENAASKSQAWRTHLRGAKDLLLKYFTLKAKPSVVLIFCKAWFALLETLAGLSNPWGGTLKLAHEFGLLSPMDKRETAALQKLQLVRKDGFNLLFGCTNETAALLGDLIKIMHRPLRSEEQSEAGAQLKAGQRPETNPEVDSETNSEEPEQMYSEITRLIAGLHRQLEFLVIHKSGVVPKSHPMYRKIMSDHLDEINGPSSDPVPASRSTFPQNSTRDSLSQTPMGNNLGSNSLAGLPLILPPTLPDIQLSPAATGVARLSEPVAYSWFDIAQQAYVNTALLTVYHRLLGMPKRHPVVQGLAKRVLSLMVFLDDPVPTKSYAPMMVQWSMFFTGQCCAEDSDRKRAEKFFRLLSELGAGSAGFILAKLRQTWDRDDRKQGGMEEETSAVDKVKEIDILTY</sequence>
<dbReference type="SMART" id="SM00066">
    <property type="entry name" value="GAL4"/>
    <property type="match status" value="1"/>
</dbReference>
<accession>A0A1E3QZ03</accession>
<reference evidence="6" key="1">
    <citation type="submission" date="2016-05" db="EMBL/GenBank/DDBJ databases">
        <title>Comparative genomics of biotechnologically important yeasts.</title>
        <authorList>
            <consortium name="DOE Joint Genome Institute"/>
            <person name="Riley R."/>
            <person name="Haridas S."/>
            <person name="Wolfe K.H."/>
            <person name="Lopes M.R."/>
            <person name="Hittinger C.T."/>
            <person name="Goker M."/>
            <person name="Salamov A."/>
            <person name="Wisecaver J."/>
            <person name="Long T.M."/>
            <person name="Aerts A.L."/>
            <person name="Barry K."/>
            <person name="Choi C."/>
            <person name="Clum A."/>
            <person name="Coughlan A.Y."/>
            <person name="Deshpande S."/>
            <person name="Douglass A.P."/>
            <person name="Hanson S.J."/>
            <person name="Klenk H.-P."/>
            <person name="Labutti K."/>
            <person name="Lapidus A."/>
            <person name="Lindquist E."/>
            <person name="Lipzen A."/>
            <person name="Meier-Kolthoff J.P."/>
            <person name="Ohm R.A."/>
            <person name="Otillar R.P."/>
            <person name="Pangilinan J."/>
            <person name="Peng Y."/>
            <person name="Rokas A."/>
            <person name="Rosa C.A."/>
            <person name="Scheuner C."/>
            <person name="Sibirny A.A."/>
            <person name="Slot J.C."/>
            <person name="Stielow J.B."/>
            <person name="Sun H."/>
            <person name="Kurtzman C.P."/>
            <person name="Blackwell M."/>
            <person name="Grigoriev I.V."/>
            <person name="Jeffries T.W."/>
        </authorList>
    </citation>
    <scope>NUCLEOTIDE SEQUENCE [LARGE SCALE GENOMIC DNA]</scope>
    <source>
        <strain evidence="6">NRRL Y-12698</strain>
    </source>
</reference>
<feature type="compositionally biased region" description="Polar residues" evidence="3">
    <location>
        <begin position="664"/>
        <end position="685"/>
    </location>
</feature>
<dbReference type="Gene3D" id="4.10.240.10">
    <property type="entry name" value="Zn(2)-C6 fungal-type DNA-binding domain"/>
    <property type="match status" value="1"/>
</dbReference>
<dbReference type="CDD" id="cd00067">
    <property type="entry name" value="GAL4"/>
    <property type="match status" value="1"/>
</dbReference>
<dbReference type="GO" id="GO:0005634">
    <property type="term" value="C:nucleus"/>
    <property type="evidence" value="ECO:0007669"/>
    <property type="project" value="UniProtKB-SubCell"/>
</dbReference>
<dbReference type="PROSITE" id="PS50048">
    <property type="entry name" value="ZN2_CY6_FUNGAL_2"/>
    <property type="match status" value="1"/>
</dbReference>
<name>A0A1E3QZ03_9ASCO</name>
<feature type="domain" description="Zn(2)-C6 fungal-type" evidence="4">
    <location>
        <begin position="23"/>
        <end position="53"/>
    </location>
</feature>
<evidence type="ECO:0000256" key="1">
    <source>
        <dbReference type="ARBA" id="ARBA00004123"/>
    </source>
</evidence>
<dbReference type="InterPro" id="IPR001138">
    <property type="entry name" value="Zn2Cys6_DnaBD"/>
</dbReference>
<proteinExistence type="predicted"/>
<dbReference type="EMBL" id="KV454426">
    <property type="protein sequence ID" value="ODQ82866.1"/>
    <property type="molecule type" value="Genomic_DNA"/>
</dbReference>
<dbReference type="PANTHER" id="PTHR37534">
    <property type="entry name" value="TRANSCRIPTIONAL ACTIVATOR PROTEIN UGA3"/>
    <property type="match status" value="1"/>
</dbReference>
<dbReference type="GO" id="GO:0000976">
    <property type="term" value="F:transcription cis-regulatory region binding"/>
    <property type="evidence" value="ECO:0007669"/>
    <property type="project" value="TreeGrafter"/>
</dbReference>
<feature type="region of interest" description="Disordered" evidence="3">
    <location>
        <begin position="650"/>
        <end position="685"/>
    </location>
</feature>
<protein>
    <recommendedName>
        <fullName evidence="4">Zn(2)-C6 fungal-type domain-containing protein</fullName>
    </recommendedName>
</protein>
<dbReference type="PANTHER" id="PTHR37534:SF49">
    <property type="entry name" value="LYSINE BIOSYNTHESIS REGULATORY PROTEIN LYS14"/>
    <property type="match status" value="1"/>
</dbReference>
<dbReference type="OrthoDB" id="424974at2759"/>
<evidence type="ECO:0000256" key="2">
    <source>
        <dbReference type="ARBA" id="ARBA00023242"/>
    </source>
</evidence>
<evidence type="ECO:0000313" key="6">
    <source>
        <dbReference type="Proteomes" id="UP000094336"/>
    </source>
</evidence>
<keyword evidence="6" id="KW-1185">Reference proteome</keyword>
<gene>
    <name evidence="5" type="ORF">BABINDRAFT_159363</name>
</gene>
<feature type="compositionally biased region" description="Acidic residues" evidence="3">
    <location>
        <begin position="595"/>
        <end position="607"/>
    </location>
</feature>
<feature type="region of interest" description="Disordered" evidence="3">
    <location>
        <begin position="1"/>
        <end position="22"/>
    </location>
</feature>
<dbReference type="STRING" id="984486.A0A1E3QZ03"/>
<dbReference type="GeneID" id="30145465"/>
<dbReference type="GO" id="GO:0000981">
    <property type="term" value="F:DNA-binding transcription factor activity, RNA polymerase II-specific"/>
    <property type="evidence" value="ECO:0007669"/>
    <property type="project" value="InterPro"/>
</dbReference>
<evidence type="ECO:0000256" key="3">
    <source>
        <dbReference type="SAM" id="MobiDB-lite"/>
    </source>
</evidence>
<dbReference type="Pfam" id="PF00172">
    <property type="entry name" value="Zn_clus"/>
    <property type="match status" value="1"/>
</dbReference>
<dbReference type="RefSeq" id="XP_018988194.1">
    <property type="nucleotide sequence ID" value="XM_019127612.1"/>
</dbReference>
<feature type="region of interest" description="Disordered" evidence="3">
    <location>
        <begin position="577"/>
        <end position="607"/>
    </location>
</feature>
<dbReference type="Proteomes" id="UP000094336">
    <property type="component" value="Unassembled WGS sequence"/>
</dbReference>
<dbReference type="InterPro" id="IPR021858">
    <property type="entry name" value="Fun_TF"/>
</dbReference>
<dbReference type="SUPFAM" id="SSF57701">
    <property type="entry name" value="Zn2/Cys6 DNA-binding domain"/>
    <property type="match status" value="1"/>
</dbReference>
<dbReference type="InterPro" id="IPR036864">
    <property type="entry name" value="Zn2-C6_fun-type_DNA-bd_sf"/>
</dbReference>
<dbReference type="GO" id="GO:0045944">
    <property type="term" value="P:positive regulation of transcription by RNA polymerase II"/>
    <property type="evidence" value="ECO:0007669"/>
    <property type="project" value="TreeGrafter"/>
</dbReference>
<organism evidence="5 6">
    <name type="scientific">Babjeviella inositovora NRRL Y-12698</name>
    <dbReference type="NCBI Taxonomy" id="984486"/>
    <lineage>
        <taxon>Eukaryota</taxon>
        <taxon>Fungi</taxon>
        <taxon>Dikarya</taxon>
        <taxon>Ascomycota</taxon>
        <taxon>Saccharomycotina</taxon>
        <taxon>Pichiomycetes</taxon>
        <taxon>Serinales incertae sedis</taxon>
        <taxon>Babjeviella</taxon>
    </lineage>
</organism>
<evidence type="ECO:0000259" key="4">
    <source>
        <dbReference type="PROSITE" id="PS50048"/>
    </source>
</evidence>
<evidence type="ECO:0000313" key="5">
    <source>
        <dbReference type="EMBL" id="ODQ82866.1"/>
    </source>
</evidence>
<feature type="region of interest" description="Disordered" evidence="3">
    <location>
        <begin position="274"/>
        <end position="304"/>
    </location>
</feature>
<dbReference type="AlphaFoldDB" id="A0A1E3QZ03"/>
<dbReference type="GO" id="GO:0008270">
    <property type="term" value="F:zinc ion binding"/>
    <property type="evidence" value="ECO:0007669"/>
    <property type="project" value="InterPro"/>
</dbReference>
<dbReference type="Pfam" id="PF11951">
    <property type="entry name" value="Fungal_trans_2"/>
    <property type="match status" value="2"/>
</dbReference>
<comment type="subcellular location">
    <subcellularLocation>
        <location evidence="1">Nucleus</location>
    </subcellularLocation>
</comment>